<dbReference type="Pfam" id="PF03114">
    <property type="entry name" value="BAR"/>
    <property type="match status" value="1"/>
</dbReference>
<dbReference type="PROSITE" id="PS50238">
    <property type="entry name" value="RHOGAP"/>
    <property type="match status" value="1"/>
</dbReference>
<dbReference type="PANTHER" id="PTHR14130">
    <property type="entry name" value="3BP-1 RELATED RHOGAP"/>
    <property type="match status" value="1"/>
</dbReference>
<dbReference type="InterPro" id="IPR008936">
    <property type="entry name" value="Rho_GTPase_activation_prot"/>
</dbReference>
<protein>
    <recommendedName>
        <fullName evidence="8">Rho GTPase-activating protein 44</fullName>
    </recommendedName>
</protein>
<evidence type="ECO:0000256" key="2">
    <source>
        <dbReference type="ARBA" id="ARBA00022553"/>
    </source>
</evidence>
<gene>
    <name evidence="6" type="ORF">ONB1V03_LOCUS4949</name>
</gene>
<proteinExistence type="predicted"/>
<dbReference type="Proteomes" id="UP000728032">
    <property type="component" value="Unassembled WGS sequence"/>
</dbReference>
<dbReference type="InterPro" id="IPR047165">
    <property type="entry name" value="RHG17/44/SH3BP1-like"/>
</dbReference>
<name>A0A7R9LNI2_9ACAR</name>
<dbReference type="EMBL" id="CAJPVJ010001853">
    <property type="protein sequence ID" value="CAG2165407.1"/>
    <property type="molecule type" value="Genomic_DNA"/>
</dbReference>
<dbReference type="GO" id="GO:0005096">
    <property type="term" value="F:GTPase activator activity"/>
    <property type="evidence" value="ECO:0007669"/>
    <property type="project" value="UniProtKB-KW"/>
</dbReference>
<evidence type="ECO:0008006" key="8">
    <source>
        <dbReference type="Google" id="ProtNLM"/>
    </source>
</evidence>
<feature type="region of interest" description="Disordered" evidence="3">
    <location>
        <begin position="810"/>
        <end position="845"/>
    </location>
</feature>
<feature type="compositionally biased region" description="Basic and acidic residues" evidence="3">
    <location>
        <begin position="585"/>
        <end position="594"/>
    </location>
</feature>
<feature type="compositionally biased region" description="Basic residues" evidence="3">
    <location>
        <begin position="476"/>
        <end position="487"/>
    </location>
</feature>
<organism evidence="6">
    <name type="scientific">Oppiella nova</name>
    <dbReference type="NCBI Taxonomy" id="334625"/>
    <lineage>
        <taxon>Eukaryota</taxon>
        <taxon>Metazoa</taxon>
        <taxon>Ecdysozoa</taxon>
        <taxon>Arthropoda</taxon>
        <taxon>Chelicerata</taxon>
        <taxon>Arachnida</taxon>
        <taxon>Acari</taxon>
        <taxon>Acariformes</taxon>
        <taxon>Sarcoptiformes</taxon>
        <taxon>Oribatida</taxon>
        <taxon>Brachypylina</taxon>
        <taxon>Oppioidea</taxon>
        <taxon>Oppiidae</taxon>
        <taxon>Oppiella</taxon>
    </lineage>
</organism>
<dbReference type="SMART" id="SM00324">
    <property type="entry name" value="RhoGAP"/>
    <property type="match status" value="1"/>
</dbReference>
<dbReference type="InterPro" id="IPR000198">
    <property type="entry name" value="RhoGAP_dom"/>
</dbReference>
<feature type="domain" description="Rho-GAP" evidence="4">
    <location>
        <begin position="260"/>
        <end position="449"/>
    </location>
</feature>
<evidence type="ECO:0000256" key="1">
    <source>
        <dbReference type="ARBA" id="ARBA00022468"/>
    </source>
</evidence>
<dbReference type="Gene3D" id="1.20.1270.60">
    <property type="entry name" value="Arfaptin homology (AH) domain/BAR domain"/>
    <property type="match status" value="1"/>
</dbReference>
<evidence type="ECO:0000256" key="3">
    <source>
        <dbReference type="SAM" id="MobiDB-lite"/>
    </source>
</evidence>
<dbReference type="GO" id="GO:0007165">
    <property type="term" value="P:signal transduction"/>
    <property type="evidence" value="ECO:0007669"/>
    <property type="project" value="InterPro"/>
</dbReference>
<dbReference type="EMBL" id="OC916678">
    <property type="protein sequence ID" value="CAD7644945.1"/>
    <property type="molecule type" value="Genomic_DNA"/>
</dbReference>
<sequence>MKKHYRNIKDLVHINILRGDKSEVLTEDLINAEKRVDIIRQTCYNTDKKMTACLQTAAGVDSLSAEKRLKKMPQMQLYQCFTELADQLGTDSVLGLTLSECSKLQNLSAKELLSYEMDVERQCLNALTKATEVEIPVVNKAKKHLTKATTDMDAYRIKYQTALKLSQQTAGGSTIASAQKAETLRKELEDSASKVDQTRDIYTAEIFSLLSKESDFAHIFLDFFKSQANYHKKNWELMQIYIPLIERVINDNSQKPVFGTALEEHLRVTKREISIVIETCVGCLLNSLSEEGLFRIPGSTSKVRKLKNAFDAGIVDFEEYVRDTHTVAGALKSYLRELPEPLFTYSLYNEWISAAKISDPDARLQALWKVCNKMPKANFDNLRYLIKFLFKLSNNSDSNKMSSQNLAIAISPSLIWGQQDGQPFDLNMTAANHHSLIVDTLILYSEWFFPDEINFVTFPMNGERVMNGDQSYSDHHSKHQNMPRSAKKPAPAPPVPQYVKHTADRVMSINGNIKSHSRNNSDSLEAMVSLVNKDLMAASVDSTDEISFTESTDSNHSAVVYSTASLDRPAKRATDSAPNPSERQIGSDRSDRKVSSAAYQLRNKVIEKPNVPPPSVPSRPSLERPQSVHERPSVPPPERPQRSCDSKTKQRSLECLNDDSTVNSAEDKSSVDSVTKSGENHASIPKTFDSEVIDSDDCVLTSADSESYDNSSVDSLKTKNSLPNDCITFADDSDVDVEDNNNVKYKMDANLTQRSAAKQTTIPVKPPRSQSPALQKETTGLQSIGDDSPLIDFKSNPIAIGGEVSESALNTTVNANTGQQIQPKPRRPLPPNKPRIAAASEDTHL</sequence>
<dbReference type="SMART" id="SM00721">
    <property type="entry name" value="BAR"/>
    <property type="match status" value="1"/>
</dbReference>
<keyword evidence="2" id="KW-0597">Phosphoprotein</keyword>
<feature type="compositionally biased region" description="Polar residues" evidence="3">
    <location>
        <begin position="757"/>
        <end position="782"/>
    </location>
</feature>
<dbReference type="InterPro" id="IPR004148">
    <property type="entry name" value="BAR_dom"/>
</dbReference>
<dbReference type="OrthoDB" id="19923at2759"/>
<dbReference type="FunFam" id="1.10.555.10:FF:000001">
    <property type="entry name" value="Rho GTPase activating protein 44"/>
    <property type="match status" value="1"/>
</dbReference>
<feature type="region of interest" description="Disordered" evidence="3">
    <location>
        <begin position="469"/>
        <end position="497"/>
    </location>
</feature>
<evidence type="ECO:0000313" key="6">
    <source>
        <dbReference type="EMBL" id="CAD7644945.1"/>
    </source>
</evidence>
<keyword evidence="1" id="KW-0343">GTPase activation</keyword>
<reference evidence="6" key="1">
    <citation type="submission" date="2020-11" db="EMBL/GenBank/DDBJ databases">
        <authorList>
            <person name="Tran Van P."/>
        </authorList>
    </citation>
    <scope>NUCLEOTIDE SEQUENCE</scope>
</reference>
<feature type="region of interest" description="Disordered" evidence="3">
    <location>
        <begin position="548"/>
        <end position="688"/>
    </location>
</feature>
<evidence type="ECO:0000259" key="4">
    <source>
        <dbReference type="PROSITE" id="PS50238"/>
    </source>
</evidence>
<dbReference type="PROSITE" id="PS51021">
    <property type="entry name" value="BAR"/>
    <property type="match status" value="1"/>
</dbReference>
<accession>A0A7R9LNI2</accession>
<dbReference type="InterPro" id="IPR027267">
    <property type="entry name" value="AH/BAR_dom_sf"/>
</dbReference>
<dbReference type="AlphaFoldDB" id="A0A7R9LNI2"/>
<dbReference type="Gene3D" id="1.10.555.10">
    <property type="entry name" value="Rho GTPase activation protein"/>
    <property type="match status" value="1"/>
</dbReference>
<dbReference type="Pfam" id="PF00620">
    <property type="entry name" value="RhoGAP"/>
    <property type="match status" value="1"/>
</dbReference>
<keyword evidence="7" id="KW-1185">Reference proteome</keyword>
<dbReference type="GO" id="GO:0032956">
    <property type="term" value="P:regulation of actin cytoskeleton organization"/>
    <property type="evidence" value="ECO:0007669"/>
    <property type="project" value="TreeGrafter"/>
</dbReference>
<dbReference type="SUPFAM" id="SSF48350">
    <property type="entry name" value="GTPase activation domain, GAP"/>
    <property type="match status" value="1"/>
</dbReference>
<feature type="compositionally biased region" description="Polar residues" evidence="3">
    <location>
        <begin position="548"/>
        <end position="565"/>
    </location>
</feature>
<feature type="compositionally biased region" description="Basic and acidic residues" evidence="3">
    <location>
        <begin position="639"/>
        <end position="652"/>
    </location>
</feature>
<feature type="compositionally biased region" description="Polar residues" evidence="3">
    <location>
        <begin position="810"/>
        <end position="822"/>
    </location>
</feature>
<evidence type="ECO:0000313" key="7">
    <source>
        <dbReference type="Proteomes" id="UP000728032"/>
    </source>
</evidence>
<evidence type="ECO:0000259" key="5">
    <source>
        <dbReference type="PROSITE" id="PS51021"/>
    </source>
</evidence>
<dbReference type="GO" id="GO:0005737">
    <property type="term" value="C:cytoplasm"/>
    <property type="evidence" value="ECO:0007669"/>
    <property type="project" value="InterPro"/>
</dbReference>
<feature type="region of interest" description="Disordered" evidence="3">
    <location>
        <begin position="757"/>
        <end position="789"/>
    </location>
</feature>
<dbReference type="SUPFAM" id="SSF103657">
    <property type="entry name" value="BAR/IMD domain-like"/>
    <property type="match status" value="1"/>
</dbReference>
<feature type="domain" description="BAR" evidence="5">
    <location>
        <begin position="14"/>
        <end position="254"/>
    </location>
</feature>
<dbReference type="PANTHER" id="PTHR14130:SF14">
    <property type="entry name" value="RHO GTPASE-ACTIVATING PROTEIN 92B"/>
    <property type="match status" value="1"/>
</dbReference>
<dbReference type="GO" id="GO:0035020">
    <property type="term" value="P:regulation of Rac protein signal transduction"/>
    <property type="evidence" value="ECO:0007669"/>
    <property type="project" value="TreeGrafter"/>
</dbReference>